<evidence type="ECO:0000259" key="1">
    <source>
        <dbReference type="Pfam" id="PF03372"/>
    </source>
</evidence>
<name>A0AAW1GVF0_SAPOF</name>
<dbReference type="GO" id="GO:0003824">
    <property type="term" value="F:catalytic activity"/>
    <property type="evidence" value="ECO:0007669"/>
    <property type="project" value="InterPro"/>
</dbReference>
<evidence type="ECO:0000313" key="2">
    <source>
        <dbReference type="EMBL" id="KAK9668761.1"/>
    </source>
</evidence>
<feature type="domain" description="Endonuclease/exonuclease/phosphatase" evidence="1">
    <location>
        <begin position="5"/>
        <end position="226"/>
    </location>
</feature>
<proteinExistence type="predicted"/>
<dbReference type="Proteomes" id="UP001443914">
    <property type="component" value="Unassembled WGS sequence"/>
</dbReference>
<dbReference type="PANTHER" id="PTHR33710:SF64">
    <property type="entry name" value="ENDONUCLEASE_EXONUCLEASE_PHOSPHATASE DOMAIN-CONTAINING PROTEIN"/>
    <property type="match status" value="1"/>
</dbReference>
<dbReference type="InterPro" id="IPR005135">
    <property type="entry name" value="Endo/exonuclease/phosphatase"/>
</dbReference>
<dbReference type="Gene3D" id="3.60.10.10">
    <property type="entry name" value="Endonuclease/exonuclease/phosphatase"/>
    <property type="match status" value="1"/>
</dbReference>
<sequence>MKICAWNVRGCNSPLKLKEVSDFFQGNHIDVLGILEIRIRRKKASKIIRANFRCLSVFYNYDVHTNGRIWIVWNTRTVSVLPLFIHAQFIHCKLTHHDTNISCFSTFVYGSNDPTVRLGLWDALCSLVPSVQDWVVLGDFNVIRDVSERVSSVLPNLDDILAFNSCILSCGLVDLRGTGCEYTWTNNQDGSDRVWSKLDRALVNGGWLDHFPSSNVNFLTSGISDHSPSLVTIFPNQPCLQRFSFLNCWIDIPGYHSLIQEAWDIPIAGSAMYKLLSKLKNTREALCSFHRHNTSGFLTRLARAKATLDDSFLALQSSPMCSSLLLTHK</sequence>
<protein>
    <recommendedName>
        <fullName evidence="1">Endonuclease/exonuclease/phosphatase domain-containing protein</fullName>
    </recommendedName>
</protein>
<dbReference type="EMBL" id="JBDFQZ010000013">
    <property type="protein sequence ID" value="KAK9668761.1"/>
    <property type="molecule type" value="Genomic_DNA"/>
</dbReference>
<gene>
    <name evidence="2" type="ORF">RND81_13G084700</name>
</gene>
<accession>A0AAW1GVF0</accession>
<keyword evidence="3" id="KW-1185">Reference proteome</keyword>
<dbReference type="Pfam" id="PF03372">
    <property type="entry name" value="Exo_endo_phos"/>
    <property type="match status" value="1"/>
</dbReference>
<dbReference type="InterPro" id="IPR036691">
    <property type="entry name" value="Endo/exonu/phosph_ase_sf"/>
</dbReference>
<dbReference type="SUPFAM" id="SSF56219">
    <property type="entry name" value="DNase I-like"/>
    <property type="match status" value="1"/>
</dbReference>
<comment type="caution">
    <text evidence="2">The sequence shown here is derived from an EMBL/GenBank/DDBJ whole genome shotgun (WGS) entry which is preliminary data.</text>
</comment>
<dbReference type="AlphaFoldDB" id="A0AAW1GVF0"/>
<dbReference type="PANTHER" id="PTHR33710">
    <property type="entry name" value="BNAC02G09200D PROTEIN"/>
    <property type="match status" value="1"/>
</dbReference>
<reference evidence="2" key="1">
    <citation type="submission" date="2024-03" db="EMBL/GenBank/DDBJ databases">
        <title>WGS assembly of Saponaria officinalis var. Norfolk2.</title>
        <authorList>
            <person name="Jenkins J."/>
            <person name="Shu S."/>
            <person name="Grimwood J."/>
            <person name="Barry K."/>
            <person name="Goodstein D."/>
            <person name="Schmutz J."/>
            <person name="Leebens-Mack J."/>
            <person name="Osbourn A."/>
        </authorList>
    </citation>
    <scope>NUCLEOTIDE SEQUENCE [LARGE SCALE GENOMIC DNA]</scope>
    <source>
        <strain evidence="2">JIC</strain>
    </source>
</reference>
<organism evidence="2 3">
    <name type="scientific">Saponaria officinalis</name>
    <name type="common">Common soapwort</name>
    <name type="synonym">Lychnis saponaria</name>
    <dbReference type="NCBI Taxonomy" id="3572"/>
    <lineage>
        <taxon>Eukaryota</taxon>
        <taxon>Viridiplantae</taxon>
        <taxon>Streptophyta</taxon>
        <taxon>Embryophyta</taxon>
        <taxon>Tracheophyta</taxon>
        <taxon>Spermatophyta</taxon>
        <taxon>Magnoliopsida</taxon>
        <taxon>eudicotyledons</taxon>
        <taxon>Gunneridae</taxon>
        <taxon>Pentapetalae</taxon>
        <taxon>Caryophyllales</taxon>
        <taxon>Caryophyllaceae</taxon>
        <taxon>Caryophylleae</taxon>
        <taxon>Saponaria</taxon>
    </lineage>
</organism>
<evidence type="ECO:0000313" key="3">
    <source>
        <dbReference type="Proteomes" id="UP001443914"/>
    </source>
</evidence>